<accession>A0A518D3G5</accession>
<keyword evidence="1" id="KW-0732">Signal</keyword>
<name>A0A518D3G5_9BACT</name>
<dbReference type="InterPro" id="IPR017853">
    <property type="entry name" value="GH"/>
</dbReference>
<protein>
    <recommendedName>
        <fullName evidence="4">Cellulose-binding domain protein</fullName>
    </recommendedName>
</protein>
<evidence type="ECO:0008006" key="4">
    <source>
        <dbReference type="Google" id="ProtNLM"/>
    </source>
</evidence>
<dbReference type="RefSeq" id="WP_145190487.1">
    <property type="nucleotide sequence ID" value="NZ_CP036290.1"/>
</dbReference>
<keyword evidence="3" id="KW-1185">Reference proteome</keyword>
<feature type="signal peptide" evidence="1">
    <location>
        <begin position="1"/>
        <end position="25"/>
    </location>
</feature>
<organism evidence="2 3">
    <name type="scientific">Rohdeia mirabilis</name>
    <dbReference type="NCBI Taxonomy" id="2528008"/>
    <lineage>
        <taxon>Bacteria</taxon>
        <taxon>Pseudomonadati</taxon>
        <taxon>Planctomycetota</taxon>
        <taxon>Planctomycetia</taxon>
        <taxon>Planctomycetia incertae sedis</taxon>
        <taxon>Rohdeia</taxon>
    </lineage>
</organism>
<evidence type="ECO:0000313" key="2">
    <source>
        <dbReference type="EMBL" id="QDU86020.1"/>
    </source>
</evidence>
<evidence type="ECO:0000256" key="1">
    <source>
        <dbReference type="SAM" id="SignalP"/>
    </source>
</evidence>
<feature type="chain" id="PRO_5021807516" description="Cellulose-binding domain protein" evidence="1">
    <location>
        <begin position="26"/>
        <end position="531"/>
    </location>
</feature>
<dbReference type="EMBL" id="CP036290">
    <property type="protein sequence ID" value="QDU86020.1"/>
    <property type="molecule type" value="Genomic_DNA"/>
</dbReference>
<sequence length="531" mass="58859" precursor="true">MRALALFATASAPLALGLYALLPTAADARQDQVVTAPLPPGPHPAPLAVNVPELHYWAAQQVYSNLFKQASRWHREDLSTWAWDSGPPLALDEDGWVTELLPNQAASVLIARGPDGLLAAGTYELRWDGSGTFQIQGDPTVVATEPNRMELAIATPSTSGIQLRLTATDPTDPVRNVRLFPPGIDPDDHGLFHPRFLQLLSEFRAIRFMDWQRTNGSEVREWSDRSLPSDAVQTGESGVCLEHMIALCNMLDADAWFCMPHLASDDYVEHFATRVKEQLEPERRVFVEFSNEVWNGGFAQAQYANQQGALLGLSGSAFQNQLRWYSQRAVEVFGVWSGVFSQEPERLVRVLAGQSVNPWTGQVILEHDDAWQQADAYAVAPYFGATLGSPENAAGVLQMSSEEFWKALDDSVDFTLDKVVENVTLSSAKGLPLLAYEAGQHLAGIGAWQNDQALTDLFVGANRSDRMGALYTRFLEGWRNSGAHEMFLWNLADEPSKFGSWGLLERSTQDPDEAPKFRAVRLFSSQNSPWW</sequence>
<dbReference type="OrthoDB" id="7783360at2"/>
<dbReference type="Proteomes" id="UP000319342">
    <property type="component" value="Chromosome"/>
</dbReference>
<proteinExistence type="predicted"/>
<evidence type="ECO:0000313" key="3">
    <source>
        <dbReference type="Proteomes" id="UP000319342"/>
    </source>
</evidence>
<dbReference type="SUPFAM" id="SSF51445">
    <property type="entry name" value="(Trans)glycosidases"/>
    <property type="match status" value="1"/>
</dbReference>
<dbReference type="AlphaFoldDB" id="A0A518D3G5"/>
<reference evidence="2 3" key="1">
    <citation type="submission" date="2019-02" db="EMBL/GenBank/DDBJ databases">
        <title>Deep-cultivation of Planctomycetes and their phenomic and genomic characterization uncovers novel biology.</title>
        <authorList>
            <person name="Wiegand S."/>
            <person name="Jogler M."/>
            <person name="Boedeker C."/>
            <person name="Pinto D."/>
            <person name="Vollmers J."/>
            <person name="Rivas-Marin E."/>
            <person name="Kohn T."/>
            <person name="Peeters S.H."/>
            <person name="Heuer A."/>
            <person name="Rast P."/>
            <person name="Oberbeckmann S."/>
            <person name="Bunk B."/>
            <person name="Jeske O."/>
            <person name="Meyerdierks A."/>
            <person name="Storesund J.E."/>
            <person name="Kallscheuer N."/>
            <person name="Luecker S."/>
            <person name="Lage O.M."/>
            <person name="Pohl T."/>
            <person name="Merkel B.J."/>
            <person name="Hornburger P."/>
            <person name="Mueller R.-W."/>
            <person name="Bruemmer F."/>
            <person name="Labrenz M."/>
            <person name="Spormann A.M."/>
            <person name="Op den Camp H."/>
            <person name="Overmann J."/>
            <person name="Amann R."/>
            <person name="Jetten M.S.M."/>
            <person name="Mascher T."/>
            <person name="Medema M.H."/>
            <person name="Devos D.P."/>
            <person name="Kaster A.-K."/>
            <person name="Ovreas L."/>
            <person name="Rohde M."/>
            <person name="Galperin M.Y."/>
            <person name="Jogler C."/>
        </authorList>
    </citation>
    <scope>NUCLEOTIDE SEQUENCE [LARGE SCALE GENOMIC DNA]</scope>
    <source>
        <strain evidence="2 3">Pla163</strain>
    </source>
</reference>
<gene>
    <name evidence="2" type="ORF">Pla163_31670</name>
</gene>